<evidence type="ECO:0000313" key="1">
    <source>
        <dbReference type="EMBL" id="KAI8547507.1"/>
    </source>
</evidence>
<sequence>MVGSSLGGGGRSSALGDIPGPNASLPRDPARGKGVVAEEPVEEEQTTEAAPVEIRDEDIVFRPPVIAATLSCHVPITKDDIAEHLPDDMLARLLEERPDIGEIVLKAKEERARAVAAWEAAEKAEREKR</sequence>
<organism evidence="1 2">
    <name type="scientific">Rhododendron molle</name>
    <name type="common">Chinese azalea</name>
    <name type="synonym">Azalea mollis</name>
    <dbReference type="NCBI Taxonomy" id="49168"/>
    <lineage>
        <taxon>Eukaryota</taxon>
        <taxon>Viridiplantae</taxon>
        <taxon>Streptophyta</taxon>
        <taxon>Embryophyta</taxon>
        <taxon>Tracheophyta</taxon>
        <taxon>Spermatophyta</taxon>
        <taxon>Magnoliopsida</taxon>
        <taxon>eudicotyledons</taxon>
        <taxon>Gunneridae</taxon>
        <taxon>Pentapetalae</taxon>
        <taxon>asterids</taxon>
        <taxon>Ericales</taxon>
        <taxon>Ericaceae</taxon>
        <taxon>Ericoideae</taxon>
        <taxon>Rhodoreae</taxon>
        <taxon>Rhododendron</taxon>
    </lineage>
</organism>
<dbReference type="EMBL" id="CM046394">
    <property type="protein sequence ID" value="KAI8547507.1"/>
    <property type="molecule type" value="Genomic_DNA"/>
</dbReference>
<accession>A0ACC0N2G7</accession>
<evidence type="ECO:0000313" key="2">
    <source>
        <dbReference type="Proteomes" id="UP001062846"/>
    </source>
</evidence>
<reference evidence="1" key="1">
    <citation type="submission" date="2022-02" db="EMBL/GenBank/DDBJ databases">
        <title>Plant Genome Project.</title>
        <authorList>
            <person name="Zhang R.-G."/>
        </authorList>
    </citation>
    <scope>NUCLEOTIDE SEQUENCE</scope>
    <source>
        <strain evidence="1">AT1</strain>
    </source>
</reference>
<name>A0ACC0N2G7_RHOML</name>
<dbReference type="Proteomes" id="UP001062846">
    <property type="component" value="Chromosome 7"/>
</dbReference>
<protein>
    <submittedName>
        <fullName evidence="1">Uncharacterized protein</fullName>
    </submittedName>
</protein>
<comment type="caution">
    <text evidence="1">The sequence shown here is derived from an EMBL/GenBank/DDBJ whole genome shotgun (WGS) entry which is preliminary data.</text>
</comment>
<keyword evidence="2" id="KW-1185">Reference proteome</keyword>
<gene>
    <name evidence="1" type="ORF">RHMOL_Rhmol07G0201300</name>
</gene>
<proteinExistence type="predicted"/>